<keyword evidence="2" id="KW-0472">Membrane</keyword>
<dbReference type="AlphaFoldDB" id="A0A7D3VVC6"/>
<feature type="compositionally biased region" description="Low complexity" evidence="1">
    <location>
        <begin position="22"/>
        <end position="34"/>
    </location>
</feature>
<evidence type="ECO:0000313" key="4">
    <source>
        <dbReference type="EMBL" id="QKG23718.1"/>
    </source>
</evidence>
<proteinExistence type="predicted"/>
<name>A0A7D3VVC6_ACTVE</name>
<organism evidence="4 5">
    <name type="scientific">Actinomadura verrucosospora</name>
    <dbReference type="NCBI Taxonomy" id="46165"/>
    <lineage>
        <taxon>Bacteria</taxon>
        <taxon>Bacillati</taxon>
        <taxon>Actinomycetota</taxon>
        <taxon>Actinomycetes</taxon>
        <taxon>Streptosporangiales</taxon>
        <taxon>Thermomonosporaceae</taxon>
        <taxon>Actinomadura</taxon>
    </lineage>
</organism>
<dbReference type="InterPro" id="IPR021949">
    <property type="entry name" value="DUF3566_TM"/>
</dbReference>
<keyword evidence="5" id="KW-1185">Reference proteome</keyword>
<feature type="domain" description="DUF3566" evidence="3">
    <location>
        <begin position="194"/>
        <end position="314"/>
    </location>
</feature>
<keyword evidence="2" id="KW-1133">Transmembrane helix</keyword>
<dbReference type="EMBL" id="CP053892">
    <property type="protein sequence ID" value="QKG23718.1"/>
    <property type="molecule type" value="Genomic_DNA"/>
</dbReference>
<dbReference type="Proteomes" id="UP000501240">
    <property type="component" value="Chromosome"/>
</dbReference>
<accession>A0A7D3VVC6</accession>
<protein>
    <recommendedName>
        <fullName evidence="3">DUF3566 domain-containing protein</fullName>
    </recommendedName>
</protein>
<dbReference type="RefSeq" id="WP_246342193.1">
    <property type="nucleotide sequence ID" value="NZ_CP053892.1"/>
</dbReference>
<evidence type="ECO:0000259" key="3">
    <source>
        <dbReference type="Pfam" id="PF12089"/>
    </source>
</evidence>
<evidence type="ECO:0000256" key="1">
    <source>
        <dbReference type="SAM" id="MobiDB-lite"/>
    </source>
</evidence>
<feature type="transmembrane region" description="Helical" evidence="2">
    <location>
        <begin position="211"/>
        <end position="234"/>
    </location>
</feature>
<reference evidence="4 5" key="1">
    <citation type="submission" date="2020-05" db="EMBL/GenBank/DDBJ databases">
        <title>Actinomadura verrucosospora NRRL-B18236 (PFL_A860) Genome sequencing and assembly.</title>
        <authorList>
            <person name="Samborskyy M."/>
        </authorList>
    </citation>
    <scope>NUCLEOTIDE SEQUENCE [LARGE SCALE GENOMIC DNA]</scope>
    <source>
        <strain evidence="4 5">NRRL:B18236</strain>
    </source>
</reference>
<evidence type="ECO:0000313" key="5">
    <source>
        <dbReference type="Proteomes" id="UP000501240"/>
    </source>
</evidence>
<keyword evidence="2" id="KW-0812">Transmembrane</keyword>
<feature type="compositionally biased region" description="Basic and acidic residues" evidence="1">
    <location>
        <begin position="108"/>
        <end position="118"/>
    </location>
</feature>
<evidence type="ECO:0000256" key="2">
    <source>
        <dbReference type="SAM" id="Phobius"/>
    </source>
</evidence>
<sequence>MSTEPGKSKGGPGGDRSGKGAAGKPAGRPAAAGKPADKPGGKTVAAASAKPARDEATVEIDSDDAAPAPSSGKGPKSSPGSSGSDATRVDLAQLKDEPEKPGIAPVKDTAEPAKDPKPAGKPSWTKPAEPSGSVSTGRTEKPAPPPAPSAAASASGGSGGRPGSGFASTVLKDRPSAAVAPVNSKSPAPAKPARKAQLQLARLEPWSVMKFSFVMSLVCFVVLLVAVVVLYVILSGLGVFDAISDTVNSLTKQQGDTSGGVDAANWFSFVRVFGYTVLVGALNVLLITALSTVGSVIYNLAADLVGGVEVTLKEAE</sequence>
<feature type="region of interest" description="Disordered" evidence="1">
    <location>
        <begin position="1"/>
        <end position="169"/>
    </location>
</feature>
<dbReference type="Pfam" id="PF12089">
    <property type="entry name" value="DUF3566"/>
    <property type="match status" value="1"/>
</dbReference>
<feature type="transmembrane region" description="Helical" evidence="2">
    <location>
        <begin position="272"/>
        <end position="298"/>
    </location>
</feature>
<gene>
    <name evidence="4" type="ORF">ACTIVE_5361</name>
</gene>
<feature type="compositionally biased region" description="Low complexity" evidence="1">
    <location>
        <begin position="65"/>
        <end position="86"/>
    </location>
</feature>